<dbReference type="EMBL" id="JANBVN010000016">
    <property type="protein sequence ID" value="KAJ9161992.1"/>
    <property type="molecule type" value="Genomic_DNA"/>
</dbReference>
<dbReference type="AlphaFoldDB" id="A0AA38VNS9"/>
<name>A0AA38VNS9_9PEZI</name>
<protein>
    <submittedName>
        <fullName evidence="1">Uncharacterized protein</fullName>
    </submittedName>
</protein>
<dbReference type="Proteomes" id="UP001174691">
    <property type="component" value="Unassembled WGS sequence"/>
</dbReference>
<proteinExistence type="predicted"/>
<comment type="caution">
    <text evidence="1">The sequence shown here is derived from an EMBL/GenBank/DDBJ whole genome shotgun (WGS) entry which is preliminary data.</text>
</comment>
<gene>
    <name evidence="1" type="ORF">NKR19_g1724</name>
</gene>
<organism evidence="1 2">
    <name type="scientific">Coniochaeta hoffmannii</name>
    <dbReference type="NCBI Taxonomy" id="91930"/>
    <lineage>
        <taxon>Eukaryota</taxon>
        <taxon>Fungi</taxon>
        <taxon>Dikarya</taxon>
        <taxon>Ascomycota</taxon>
        <taxon>Pezizomycotina</taxon>
        <taxon>Sordariomycetes</taxon>
        <taxon>Sordariomycetidae</taxon>
        <taxon>Coniochaetales</taxon>
        <taxon>Coniochaetaceae</taxon>
        <taxon>Coniochaeta</taxon>
    </lineage>
</organism>
<keyword evidence="2" id="KW-1185">Reference proteome</keyword>
<accession>A0AA38VNS9</accession>
<evidence type="ECO:0000313" key="1">
    <source>
        <dbReference type="EMBL" id="KAJ9161992.1"/>
    </source>
</evidence>
<reference evidence="1" key="1">
    <citation type="submission" date="2022-07" db="EMBL/GenBank/DDBJ databases">
        <title>Fungi with potential for degradation of polypropylene.</title>
        <authorList>
            <person name="Gostincar C."/>
        </authorList>
    </citation>
    <scope>NUCLEOTIDE SEQUENCE</scope>
    <source>
        <strain evidence="1">EXF-13287</strain>
    </source>
</reference>
<sequence>MCILTSTQYVCPFCRLTLTAQPIAALVPCPARLAGQSCTQRSYFELDDDLDDLHDGPQQTSRVPPLRWDGAYDIVRVTDESMVCAGCFRRAEWAGRAARVGKWVRQGLRRVWRWGTDVRSVRVFRGLDGGLRVEVSRV</sequence>
<evidence type="ECO:0000313" key="2">
    <source>
        <dbReference type="Proteomes" id="UP001174691"/>
    </source>
</evidence>